<dbReference type="InterPro" id="IPR007419">
    <property type="entry name" value="BFD-like_2Fe2S-bd_dom"/>
</dbReference>
<protein>
    <recommendedName>
        <fullName evidence="7">Bacterioferritin-associated ferredoxin</fullName>
    </recommendedName>
</protein>
<dbReference type="GO" id="GO:0046872">
    <property type="term" value="F:metal ion binding"/>
    <property type="evidence" value="ECO:0007669"/>
    <property type="project" value="UniProtKB-KW"/>
</dbReference>
<keyword evidence="1" id="KW-0813">Transport</keyword>
<proteinExistence type="inferred from homology"/>
<name>A0A399SWL4_9BACT</name>
<evidence type="ECO:0000256" key="6">
    <source>
        <dbReference type="ARBA" id="ARBA00023014"/>
    </source>
</evidence>
<dbReference type="InterPro" id="IPR041854">
    <property type="entry name" value="BFD-like_2Fe2S-bd_dom_sf"/>
</dbReference>
<evidence type="ECO:0000313" key="11">
    <source>
        <dbReference type="Proteomes" id="UP000265926"/>
    </source>
</evidence>
<evidence type="ECO:0000259" key="9">
    <source>
        <dbReference type="Pfam" id="PF04324"/>
    </source>
</evidence>
<comment type="similarity">
    <text evidence="8">Belongs to the Bfd family.</text>
</comment>
<dbReference type="EMBL" id="QWGR01000015">
    <property type="protein sequence ID" value="RIJ46303.1"/>
    <property type="molecule type" value="Genomic_DNA"/>
</dbReference>
<dbReference type="PANTHER" id="PTHR37424:SF1">
    <property type="entry name" value="BACTERIOFERRITIN-ASSOCIATED FERREDOXIN"/>
    <property type="match status" value="1"/>
</dbReference>
<reference evidence="10 11" key="1">
    <citation type="submission" date="2018-08" db="EMBL/GenBank/DDBJ databases">
        <title>Pallidiluteibacterium maritimus gen. nov., sp. nov., isolated from coastal sediment.</title>
        <authorList>
            <person name="Zhou L.Y."/>
        </authorList>
    </citation>
    <scope>NUCLEOTIDE SEQUENCE [LARGE SCALE GENOMIC DNA]</scope>
    <source>
        <strain evidence="10 11">XSD2</strain>
    </source>
</reference>
<evidence type="ECO:0000256" key="2">
    <source>
        <dbReference type="ARBA" id="ARBA00022714"/>
    </source>
</evidence>
<keyword evidence="2" id="KW-0001">2Fe-2S</keyword>
<dbReference type="InterPro" id="IPR052371">
    <property type="entry name" value="BFD-associated_ferredoxin"/>
</dbReference>
<keyword evidence="3" id="KW-0479">Metal-binding</keyword>
<dbReference type="Proteomes" id="UP000265926">
    <property type="component" value="Unassembled WGS sequence"/>
</dbReference>
<comment type="caution">
    <text evidence="10">The sequence shown here is derived from an EMBL/GenBank/DDBJ whole genome shotgun (WGS) entry which is preliminary data.</text>
</comment>
<keyword evidence="11" id="KW-1185">Reference proteome</keyword>
<sequence>MARKLVCICNLIDESEIKSVLEKGAETTSHIQEFTRAGTSCGRCLPEIDAIVEAHQKKKPKNQQGKLELGL</sequence>
<evidence type="ECO:0000313" key="10">
    <source>
        <dbReference type="EMBL" id="RIJ46303.1"/>
    </source>
</evidence>
<dbReference type="GO" id="GO:0051537">
    <property type="term" value="F:2 iron, 2 sulfur cluster binding"/>
    <property type="evidence" value="ECO:0007669"/>
    <property type="project" value="UniProtKB-KW"/>
</dbReference>
<gene>
    <name evidence="10" type="ORF">D1614_19035</name>
</gene>
<accession>A0A399SWL4</accession>
<organism evidence="10 11">
    <name type="scientific">Maribellus luteus</name>
    <dbReference type="NCBI Taxonomy" id="2305463"/>
    <lineage>
        <taxon>Bacteria</taxon>
        <taxon>Pseudomonadati</taxon>
        <taxon>Bacteroidota</taxon>
        <taxon>Bacteroidia</taxon>
        <taxon>Marinilabiliales</taxon>
        <taxon>Prolixibacteraceae</taxon>
        <taxon>Maribellus</taxon>
    </lineage>
</organism>
<keyword evidence="4" id="KW-0249">Electron transport</keyword>
<evidence type="ECO:0000256" key="8">
    <source>
        <dbReference type="ARBA" id="ARBA00046332"/>
    </source>
</evidence>
<evidence type="ECO:0000256" key="7">
    <source>
        <dbReference type="ARBA" id="ARBA00039386"/>
    </source>
</evidence>
<dbReference type="Gene3D" id="1.10.10.1100">
    <property type="entry name" value="BFD-like [2Fe-2S]-binding domain"/>
    <property type="match status" value="1"/>
</dbReference>
<evidence type="ECO:0000256" key="1">
    <source>
        <dbReference type="ARBA" id="ARBA00022448"/>
    </source>
</evidence>
<dbReference type="RefSeq" id="WP_119439577.1">
    <property type="nucleotide sequence ID" value="NZ_QWGR01000015.1"/>
</dbReference>
<dbReference type="OrthoDB" id="1122837at2"/>
<dbReference type="PANTHER" id="PTHR37424">
    <property type="entry name" value="BACTERIOFERRITIN-ASSOCIATED FERREDOXIN"/>
    <property type="match status" value="1"/>
</dbReference>
<dbReference type="AlphaFoldDB" id="A0A399SWL4"/>
<evidence type="ECO:0000256" key="4">
    <source>
        <dbReference type="ARBA" id="ARBA00022982"/>
    </source>
</evidence>
<keyword evidence="6" id="KW-0411">Iron-sulfur</keyword>
<evidence type="ECO:0000256" key="5">
    <source>
        <dbReference type="ARBA" id="ARBA00023004"/>
    </source>
</evidence>
<feature type="domain" description="BFD-like [2Fe-2S]-binding" evidence="9">
    <location>
        <begin position="5"/>
        <end position="53"/>
    </location>
</feature>
<dbReference type="Pfam" id="PF04324">
    <property type="entry name" value="Fer2_BFD"/>
    <property type="match status" value="1"/>
</dbReference>
<evidence type="ECO:0000256" key="3">
    <source>
        <dbReference type="ARBA" id="ARBA00022723"/>
    </source>
</evidence>
<keyword evidence="5" id="KW-0408">Iron</keyword>